<dbReference type="SMART" id="SM00409">
    <property type="entry name" value="IG"/>
    <property type="match status" value="12"/>
</dbReference>
<keyword evidence="6" id="KW-1133">Transmembrane helix</keyword>
<dbReference type="InterPro" id="IPR013098">
    <property type="entry name" value="Ig_I-set"/>
</dbReference>
<dbReference type="InterPro" id="IPR003599">
    <property type="entry name" value="Ig_sub"/>
</dbReference>
<dbReference type="FunFam" id="2.60.40.10:FF:000621">
    <property type="entry name" value="Immunoglobulin superfamily member 10"/>
    <property type="match status" value="1"/>
</dbReference>
<dbReference type="PANTHER" id="PTHR45842:SF2">
    <property type="entry name" value="IMMUNOGLOBULIN SUPERFAMILY MEMBER 10"/>
    <property type="match status" value="1"/>
</dbReference>
<dbReference type="EMBL" id="VWZO01005261">
    <property type="protein sequence ID" value="NXH12249.1"/>
    <property type="molecule type" value="Genomic_DNA"/>
</dbReference>
<feature type="region of interest" description="Disordered" evidence="11">
    <location>
        <begin position="992"/>
        <end position="1108"/>
    </location>
</feature>
<dbReference type="GO" id="GO:0005576">
    <property type="term" value="C:extracellular region"/>
    <property type="evidence" value="ECO:0007669"/>
    <property type="project" value="TreeGrafter"/>
</dbReference>
<dbReference type="InterPro" id="IPR036179">
    <property type="entry name" value="Ig-like_dom_sf"/>
</dbReference>
<feature type="domain" description="Ig-like" evidence="12">
    <location>
        <begin position="378"/>
        <end position="456"/>
    </location>
</feature>
<feature type="compositionally biased region" description="Low complexity" evidence="11">
    <location>
        <begin position="1166"/>
        <end position="1180"/>
    </location>
</feature>
<dbReference type="InterPro" id="IPR000483">
    <property type="entry name" value="Cys-rich_flank_reg_C"/>
</dbReference>
<feature type="compositionally biased region" description="Polar residues" evidence="11">
    <location>
        <begin position="678"/>
        <end position="694"/>
    </location>
</feature>
<organism evidence="13 14">
    <name type="scientific">Bucco capensis</name>
    <name type="common">collared puffbird</name>
    <dbReference type="NCBI Taxonomy" id="135168"/>
    <lineage>
        <taxon>Eukaryota</taxon>
        <taxon>Metazoa</taxon>
        <taxon>Chordata</taxon>
        <taxon>Craniata</taxon>
        <taxon>Vertebrata</taxon>
        <taxon>Euteleostomi</taxon>
        <taxon>Archelosauria</taxon>
        <taxon>Archosauria</taxon>
        <taxon>Dinosauria</taxon>
        <taxon>Saurischia</taxon>
        <taxon>Theropoda</taxon>
        <taxon>Coelurosauria</taxon>
        <taxon>Aves</taxon>
        <taxon>Neognathae</taxon>
        <taxon>Neoaves</taxon>
        <taxon>Telluraves</taxon>
        <taxon>Coraciimorphae</taxon>
        <taxon>Piciformes</taxon>
        <taxon>Bucconidae</taxon>
        <taxon>Bucco</taxon>
    </lineage>
</organism>
<keyword evidence="2" id="KW-0433">Leucine-rich repeat</keyword>
<dbReference type="SMART" id="SM00082">
    <property type="entry name" value="LRRCT"/>
    <property type="match status" value="1"/>
</dbReference>
<dbReference type="InterPro" id="IPR013106">
    <property type="entry name" value="Ig_V-set"/>
</dbReference>
<feature type="region of interest" description="Disordered" evidence="11">
    <location>
        <begin position="707"/>
        <end position="757"/>
    </location>
</feature>
<keyword evidence="7" id="KW-0472">Membrane</keyword>
<keyword evidence="5" id="KW-0677">Repeat</keyword>
<dbReference type="InterPro" id="IPR050467">
    <property type="entry name" value="LRFN"/>
</dbReference>
<dbReference type="InterPro" id="IPR007110">
    <property type="entry name" value="Ig-like_dom"/>
</dbReference>
<evidence type="ECO:0000256" key="6">
    <source>
        <dbReference type="ARBA" id="ARBA00022989"/>
    </source>
</evidence>
<evidence type="ECO:0000313" key="13">
    <source>
        <dbReference type="EMBL" id="NXH12249.1"/>
    </source>
</evidence>
<reference evidence="13 14" key="1">
    <citation type="submission" date="2019-09" db="EMBL/GenBank/DDBJ databases">
        <title>Bird 10,000 Genomes (B10K) Project - Family phase.</title>
        <authorList>
            <person name="Zhang G."/>
        </authorList>
    </citation>
    <scope>NUCLEOTIDE SEQUENCE [LARGE SCALE GENOMIC DNA]</scope>
    <source>
        <strain evidence="13">B10K-DU-001-16</strain>
        <tissue evidence="13">Muscle</tissue>
    </source>
</reference>
<evidence type="ECO:0000256" key="1">
    <source>
        <dbReference type="ARBA" id="ARBA00004167"/>
    </source>
</evidence>
<feature type="region of interest" description="Disordered" evidence="11">
    <location>
        <begin position="895"/>
        <end position="921"/>
    </location>
</feature>
<dbReference type="SMART" id="SM00408">
    <property type="entry name" value="IGc2"/>
    <property type="match status" value="12"/>
</dbReference>
<evidence type="ECO:0000256" key="10">
    <source>
        <dbReference type="ARBA" id="ARBA00023319"/>
    </source>
</evidence>
<comment type="caution">
    <text evidence="13">The sequence shown here is derived from an EMBL/GenBank/DDBJ whole genome shotgun (WGS) entry which is preliminary data.</text>
</comment>
<dbReference type="InterPro" id="IPR003598">
    <property type="entry name" value="Ig_sub2"/>
</dbReference>
<dbReference type="PROSITE" id="PS50835">
    <property type="entry name" value="IG_LIKE"/>
    <property type="match status" value="12"/>
</dbReference>
<keyword evidence="9" id="KW-0325">Glycoprotein</keyword>
<feature type="domain" description="Ig-like" evidence="12">
    <location>
        <begin position="268"/>
        <end position="374"/>
    </location>
</feature>
<feature type="compositionally biased region" description="Basic and acidic residues" evidence="11">
    <location>
        <begin position="1302"/>
        <end position="1320"/>
    </location>
</feature>
<dbReference type="SUPFAM" id="SSF52058">
    <property type="entry name" value="L domain-like"/>
    <property type="match status" value="1"/>
</dbReference>
<dbReference type="FunFam" id="2.60.40.10:FF:000925">
    <property type="entry name" value="immunoglobulin superfamily member 10"/>
    <property type="match status" value="1"/>
</dbReference>
<dbReference type="OrthoDB" id="10062932at2759"/>
<dbReference type="FunFam" id="2.60.40.10:FF:001377">
    <property type="entry name" value="Matrix remodeling associated 5"/>
    <property type="match status" value="1"/>
</dbReference>
<dbReference type="Gene3D" id="3.80.10.10">
    <property type="entry name" value="Ribonuclease Inhibitor"/>
    <property type="match status" value="1"/>
</dbReference>
<feature type="compositionally biased region" description="Basic residues" evidence="11">
    <location>
        <begin position="724"/>
        <end position="752"/>
    </location>
</feature>
<sequence>NNLLTSLPPEMFSYLSELESLYLHGNPWSCDCSLWWFADWAKRTPDVLKCKKDRSSGAQQCPVCASPKSHKGRSLMTIPPASLTCWKPTIEDSLKLRNLSVSEDGDFSSISPRDFLVPIGSVVLNMTDQAGSQGNLVCNIQKPQEMSPISFGKDGNSTVLKTSFSATLVCAISDDHLQQLWSILALYSNSSLKLERTVLTVKEPSMSYRYKQICSEKDELFTSVEAELRADPLWLMQSQVALQLDRTATTLDTLHIHYSMDAAQVVFPSADEKKMRSNWTIIFRDNQTQTEQTVLVGGTVELECQATGEPAPAVEWILADGSKIRAPHISEDGRILVVQRGTLTLRNADTFDSGLYHCIGTTHDDADTLTFRVTVVDPEVEPSSVNGARLSAAAGSSLDLPCPSSAVPDAAISWVLPEHMILHRSVRNRHIFDNGTLRIQAVTERDSGYFRCVAANQYGVDLLVFQVLVRKDETLLKEKQVAVGGWDEGEGSGDALLASATTQDQPSATFTARQESAASASIGQVTQSTQKRNSHGIMAYKHYRDRTSRRFRGQRRQFVSSARRVDPQHWATLLEKMKRNWTLTEKGGEIATQPPTQVPKFSEVLSEDEEETSGYLRSPEEELMMPVTEGATVSPLGRAVGSVRAARPEMTTRNTPARRTSLLVTEEVALLPSPFPHSVSSDSRPQSYLNPTTTVSCERTDLSQISANSVKQSAVPPTSQAQQHHGKRRKTSGRRRTARPGHVPGTKKHRYAFGRPGPARGSAAVAAGVQLNTEYVPNLAALNHFSSSIKPSSPEAPLSSPSTMNMSVEHPADTCQSTMFLREEEKRHSARQKAATTVVPFLTKGTQDTPPWKLDSSAPVQANTHRVHPSSATLPTAAIHTAHAATEMTHTISTKVSSTLESVSPSTEPRTSPKNSQRGKIPWEQLFGNGAQKEALEKQPNQQTDVLPPTEVLTTLPETTAASSMFTMSPLRLTPIPMGGFLSLNTPLHDSKGRAGEHLPAAKPRAYSHPATSASKEMDGTRFKPTVTPVIASQTDTKTTRSKAVRVGRKRGQRRRRPPKTSASHSVTAGHGTTTSPAVSTATPAGTAGRWPPASLTPAEAPSGRASTALGTEAPALWIPDTPGPPLPLPAATQTGVTLLTPRDVPSATSPSSTHVSHSPNMPRLAKASSTSTKPPATASGAEPALQIKATTTAGGKSHLKREGGVIQEDLTALPTVAARTEPRSRAPAVTPPSTQHPTPLPAPTASVTPPRTMRTTLPPWEETRFWQKPSVKATERDTRLPVSTLTTERSSQVLTPYAPRWGRDKDGSVKGWAERRQDQDTTTPNTTALDAFSRNYFSKPRIIGGQLAAFTVLANSDAFIPCEATGSPQPTIEWSKVSSGTGAAGSQGKGHWLVLANGTLSIAQVGLEDRGQYLCIATNPHGTARLLVTLSVVAYPPHILGGRWHLLTTHSGEPVALRCKAEGRPPPAISWVLANRTQVSSSSAGNNKVQVGPDGTLTIRDVTVYDRGLYTCLAENPAGTDTLAVKLQVIAAPPAILEEKREHVRGTMGESLRLPCTVKGNPQPSIYWVLFDGTVVKPLQLVNSKLFLYSNGTLQLSDMAPADSGNYECIATSSTGSERRVVSLVVEPWDTLPKITTTSQGMTRLNLGDKLLLNCTATGEPKPRIIWRLPSKAVIDQWHRMGSRIHVYPNGSLAIKAVTEKDAGDYLCVARNKMGDDLILMKVSITLRPAKIEQKQYFKKLVPYGKDFQVDCKASGSPTPEISWSLPDGTVISSAMLAHDNRHRSRRYVLFDNGTLYLHKAGAAEGGDYICYAQNRLGRDQMKIHIVVVMEAPQIQHNYRTHSKVRAGDTALLHCEAVGEPKPKIFWLLPSSDMISSSTGRRILHPNGSLSVSQAKLSDAGEYVCVARNPRGDDTKLYELEVVAKPPIINGFYVNRTVMKVTAVRHSKKQIDCRAEGTPPPQVMWIMPDNIFLTAPYYGSRIVVYRNGTLEIRNIRTSDAADLICVARNDGGESMLLVQLEVSEMLRRPTFKNPHNEKIIAKPGKTIILNCSVDGNPPPDISWMLPNGTWFPSSIRTSQFIMGSNGTLTIHSPDGDMAGKYRCAARNQVGYIEKLIILEMGQKPNILTYPEGAVKGISGQSLSLHCLSEGSPKPTTSWILPSGSVLDRPQISRRHILLENGTLVIREATIHDRGDYVCRAHNNAGHSSITVPVLVVAYPPRINSRPPRTVHTLPGAAVQLHCTAVGIPKPEITWELPDHSVLSMAHQGRAAGSLWLSPPGTLLIQQPRPSDSGPYTCTARSHLGSDFTVTYIHII</sequence>
<keyword evidence="3" id="KW-0812">Transmembrane</keyword>
<dbReference type="Pfam" id="PF07679">
    <property type="entry name" value="I-set"/>
    <property type="match status" value="6"/>
</dbReference>
<feature type="domain" description="Ig-like" evidence="12">
    <location>
        <begin position="1438"/>
        <end position="1529"/>
    </location>
</feature>
<feature type="non-terminal residue" evidence="13">
    <location>
        <position position="2316"/>
    </location>
</feature>
<feature type="region of interest" description="Disordered" evidence="11">
    <location>
        <begin position="1141"/>
        <end position="1252"/>
    </location>
</feature>
<evidence type="ECO:0000256" key="9">
    <source>
        <dbReference type="ARBA" id="ARBA00023180"/>
    </source>
</evidence>
<feature type="domain" description="Ig-like" evidence="12">
    <location>
        <begin position="1341"/>
        <end position="1432"/>
    </location>
</feature>
<feature type="domain" description="Ig-like" evidence="12">
    <location>
        <begin position="1834"/>
        <end position="1924"/>
    </location>
</feature>
<evidence type="ECO:0000259" key="12">
    <source>
        <dbReference type="PROSITE" id="PS50835"/>
    </source>
</evidence>
<keyword evidence="10" id="KW-0393">Immunoglobulin domain</keyword>
<gene>
    <name evidence="13" type="primary">Igsf10_0</name>
    <name evidence="13" type="ORF">BUCCAP_R01436</name>
</gene>
<protein>
    <submittedName>
        <fullName evidence="13">IGS10 protein</fullName>
    </submittedName>
</protein>
<feature type="compositionally biased region" description="Polar residues" evidence="11">
    <location>
        <begin position="1282"/>
        <end position="1295"/>
    </location>
</feature>
<dbReference type="Gene3D" id="2.60.40.10">
    <property type="entry name" value="Immunoglobulins"/>
    <property type="match status" value="12"/>
</dbReference>
<dbReference type="SUPFAM" id="SSF48726">
    <property type="entry name" value="Immunoglobulin"/>
    <property type="match status" value="12"/>
</dbReference>
<evidence type="ECO:0000256" key="5">
    <source>
        <dbReference type="ARBA" id="ARBA00022737"/>
    </source>
</evidence>
<accession>A0A7K9HEG4</accession>
<proteinExistence type="predicted"/>
<evidence type="ECO:0000313" key="14">
    <source>
        <dbReference type="Proteomes" id="UP000534107"/>
    </source>
</evidence>
<evidence type="ECO:0000256" key="3">
    <source>
        <dbReference type="ARBA" id="ARBA00022692"/>
    </source>
</evidence>
<comment type="subcellular location">
    <subcellularLocation>
        <location evidence="1">Membrane</location>
        <topology evidence="1">Single-pass membrane protein</topology>
    </subcellularLocation>
</comment>
<dbReference type="Pfam" id="PF13927">
    <property type="entry name" value="Ig_3"/>
    <property type="match status" value="6"/>
</dbReference>
<feature type="region of interest" description="Disordered" evidence="11">
    <location>
        <begin position="673"/>
        <end position="694"/>
    </location>
</feature>
<evidence type="ECO:0000256" key="4">
    <source>
        <dbReference type="ARBA" id="ARBA00022729"/>
    </source>
</evidence>
<evidence type="ECO:0000256" key="11">
    <source>
        <dbReference type="SAM" id="MobiDB-lite"/>
    </source>
</evidence>
<dbReference type="Proteomes" id="UP000534107">
    <property type="component" value="Unassembled WGS sequence"/>
</dbReference>
<dbReference type="InterPro" id="IPR013783">
    <property type="entry name" value="Ig-like_fold"/>
</dbReference>
<name>A0A7K9HEG4_9PICI</name>
<dbReference type="InterPro" id="IPR032675">
    <property type="entry name" value="LRR_dom_sf"/>
</dbReference>
<dbReference type="GO" id="GO:0016020">
    <property type="term" value="C:membrane"/>
    <property type="evidence" value="ECO:0007669"/>
    <property type="project" value="UniProtKB-SubCell"/>
</dbReference>
<dbReference type="CDD" id="cd00096">
    <property type="entry name" value="Ig"/>
    <property type="match status" value="2"/>
</dbReference>
<feature type="domain" description="Ig-like" evidence="12">
    <location>
        <begin position="2125"/>
        <end position="2211"/>
    </location>
</feature>
<keyword evidence="4" id="KW-0732">Signal</keyword>
<dbReference type="FunFam" id="2.60.40.10:FF:000076">
    <property type="entry name" value="Leucine-rich repeat and Ig domain-containing 4"/>
    <property type="match status" value="2"/>
</dbReference>
<keyword evidence="8" id="KW-1015">Disulfide bond</keyword>
<feature type="domain" description="Ig-like" evidence="12">
    <location>
        <begin position="2221"/>
        <end position="2311"/>
    </location>
</feature>
<keyword evidence="14" id="KW-1185">Reference proteome</keyword>
<dbReference type="PANTHER" id="PTHR45842">
    <property type="entry name" value="SYNAPTIC ADHESION-LIKE MOLECULE SALM"/>
    <property type="match status" value="1"/>
</dbReference>
<feature type="compositionally biased region" description="Polar residues" evidence="11">
    <location>
        <begin position="707"/>
        <end position="723"/>
    </location>
</feature>
<dbReference type="FunFam" id="2.60.40.10:FF:000032">
    <property type="entry name" value="palladin isoform X1"/>
    <property type="match status" value="1"/>
</dbReference>
<feature type="domain" description="Ig-like" evidence="12">
    <location>
        <begin position="1927"/>
        <end position="2024"/>
    </location>
</feature>
<feature type="compositionally biased region" description="Basic residues" evidence="11">
    <location>
        <begin position="1040"/>
        <end position="1059"/>
    </location>
</feature>
<dbReference type="SMART" id="SM00406">
    <property type="entry name" value="IGv"/>
    <property type="match status" value="4"/>
</dbReference>
<dbReference type="PRINTS" id="PR01832">
    <property type="entry name" value="VEGFRECEPTOR"/>
</dbReference>
<feature type="domain" description="Ig-like" evidence="12">
    <location>
        <begin position="1535"/>
        <end position="1624"/>
    </location>
</feature>
<feature type="domain" description="Ig-like" evidence="12">
    <location>
        <begin position="2030"/>
        <end position="2108"/>
    </location>
</feature>
<evidence type="ECO:0000256" key="2">
    <source>
        <dbReference type="ARBA" id="ARBA00022614"/>
    </source>
</evidence>
<feature type="compositionally biased region" description="Polar residues" evidence="11">
    <location>
        <begin position="895"/>
        <end position="918"/>
    </location>
</feature>
<feature type="domain" description="Ig-like" evidence="12">
    <location>
        <begin position="1634"/>
        <end position="1727"/>
    </location>
</feature>
<feature type="compositionally biased region" description="Low complexity" evidence="11">
    <location>
        <begin position="1145"/>
        <end position="1159"/>
    </location>
</feature>
<evidence type="ECO:0000256" key="8">
    <source>
        <dbReference type="ARBA" id="ARBA00023157"/>
    </source>
</evidence>
<evidence type="ECO:0000256" key="7">
    <source>
        <dbReference type="ARBA" id="ARBA00023136"/>
    </source>
</evidence>
<feature type="domain" description="Ig-like" evidence="12">
    <location>
        <begin position="1730"/>
        <end position="1826"/>
    </location>
</feature>
<feature type="non-terminal residue" evidence="13">
    <location>
        <position position="1"/>
    </location>
</feature>
<feature type="compositionally biased region" description="Low complexity" evidence="11">
    <location>
        <begin position="1072"/>
        <end position="1089"/>
    </location>
</feature>
<feature type="region of interest" description="Disordered" evidence="11">
    <location>
        <begin position="1269"/>
        <end position="1325"/>
    </location>
</feature>